<name>A0A6J7QVD2_9ZZZZ</name>
<evidence type="ECO:0000256" key="4">
    <source>
        <dbReference type="ARBA" id="ARBA00022691"/>
    </source>
</evidence>
<dbReference type="InterPro" id="IPR050105">
    <property type="entry name" value="MoCo_biosynth_MoaA/MoaC"/>
</dbReference>
<evidence type="ECO:0000256" key="2">
    <source>
        <dbReference type="ARBA" id="ARBA00012167"/>
    </source>
</evidence>
<organism evidence="17">
    <name type="scientific">freshwater metagenome</name>
    <dbReference type="NCBI Taxonomy" id="449393"/>
    <lineage>
        <taxon>unclassified sequences</taxon>
        <taxon>metagenomes</taxon>
        <taxon>ecological metagenomes</taxon>
    </lineage>
</organism>
<evidence type="ECO:0000256" key="7">
    <source>
        <dbReference type="ARBA" id="ARBA00023004"/>
    </source>
</evidence>
<dbReference type="Pfam" id="PF06463">
    <property type="entry name" value="Mob_synth_C"/>
    <property type="match status" value="1"/>
</dbReference>
<evidence type="ECO:0000313" key="16">
    <source>
        <dbReference type="EMBL" id="CAB4914636.1"/>
    </source>
</evidence>
<dbReference type="EMBL" id="CAFBOS010000233">
    <property type="protein sequence ID" value="CAB5020589.1"/>
    <property type="molecule type" value="Genomic_DNA"/>
</dbReference>
<dbReference type="EMBL" id="CAEZYR010000046">
    <property type="protein sequence ID" value="CAB4744496.1"/>
    <property type="molecule type" value="Genomic_DNA"/>
</dbReference>
<keyword evidence="3" id="KW-0004">4Fe-4S</keyword>
<evidence type="ECO:0000256" key="1">
    <source>
        <dbReference type="ARBA" id="ARBA00001966"/>
    </source>
</evidence>
<dbReference type="InterPro" id="IPR013483">
    <property type="entry name" value="MoaA"/>
</dbReference>
<dbReference type="InterPro" id="IPR000385">
    <property type="entry name" value="MoaA_NifB_PqqE_Fe-S-bd_CS"/>
</dbReference>
<dbReference type="PANTHER" id="PTHR22960:SF0">
    <property type="entry name" value="MOLYBDENUM COFACTOR BIOSYNTHESIS PROTEIN 1"/>
    <property type="match status" value="1"/>
</dbReference>
<gene>
    <name evidence="14" type="ORF">UFOPK2754_01417</name>
    <name evidence="15" type="ORF">UFOPK3139_01905</name>
    <name evidence="16" type="ORF">UFOPK3543_01734</name>
    <name evidence="17" type="ORF">UFOPK3967_02741</name>
</gene>
<dbReference type="NCBIfam" id="TIGR02666">
    <property type="entry name" value="moaA"/>
    <property type="match status" value="1"/>
</dbReference>
<dbReference type="GO" id="GO:0006777">
    <property type="term" value="P:Mo-molybdopterin cofactor biosynthetic process"/>
    <property type="evidence" value="ECO:0007669"/>
    <property type="project" value="UniProtKB-KW"/>
</dbReference>
<dbReference type="SUPFAM" id="SSF102114">
    <property type="entry name" value="Radical SAM enzymes"/>
    <property type="match status" value="1"/>
</dbReference>
<dbReference type="HAMAP" id="MF_01225_B">
    <property type="entry name" value="MoaA_B"/>
    <property type="match status" value="1"/>
</dbReference>
<keyword evidence="7" id="KW-0408">Iron</keyword>
<dbReference type="GO" id="GO:0005525">
    <property type="term" value="F:GTP binding"/>
    <property type="evidence" value="ECO:0007669"/>
    <property type="project" value="UniProtKB-KW"/>
</dbReference>
<evidence type="ECO:0000256" key="8">
    <source>
        <dbReference type="ARBA" id="ARBA00023014"/>
    </source>
</evidence>
<accession>A0A6J7QVD2</accession>
<dbReference type="NCBIfam" id="NF001199">
    <property type="entry name" value="PRK00164.2-1"/>
    <property type="match status" value="1"/>
</dbReference>
<sequence>MERPLIDTFGRRHRDLRISITDRCNFRCTYCMPEEGMQWLHRNDILSFEEIERLARLLVERHGIESIRLTGGEPTVRAHLPVLVEKLAALPVDLALTTNGATLRLVAHDLAAAGLKRINISLDTFDRDRFIAITRRDELDKVLDGIDAALEAGLAPVKINAVMMRGVNDDELLDFARFGREKGVVVRFIEFMPLDADQNWTNESVVTAAEIVERIGSVHPLEPMPSSNAPAMRYRYIDGQGEIGIVASVTNAFCDTCDRVRLTAEGKFRNCLFGLEEYDVRGLMRSGASDDELSACIEGAVLAKWAGHQINQVQFIRPHKSMSQIGG</sequence>
<dbReference type="InterPro" id="IPR006638">
    <property type="entry name" value="Elp3/MiaA/NifB-like_rSAM"/>
</dbReference>
<protein>
    <recommendedName>
        <fullName evidence="2">GTP 3',8-cyclase</fullName>
        <ecNumber evidence="2">4.1.99.22</ecNumber>
    </recommendedName>
</protein>
<keyword evidence="10" id="KW-0501">Molybdenum cofactor biosynthesis</keyword>
<dbReference type="InterPro" id="IPR007197">
    <property type="entry name" value="rSAM"/>
</dbReference>
<evidence type="ECO:0000256" key="12">
    <source>
        <dbReference type="ARBA" id="ARBA00048697"/>
    </source>
</evidence>
<dbReference type="GO" id="GO:0061798">
    <property type="term" value="F:GTP 3',8'-cyclase activity"/>
    <property type="evidence" value="ECO:0007669"/>
    <property type="project" value="UniProtKB-EC"/>
</dbReference>
<dbReference type="AlphaFoldDB" id="A0A6J7QVD2"/>
<evidence type="ECO:0000313" key="15">
    <source>
        <dbReference type="EMBL" id="CAB4833862.1"/>
    </source>
</evidence>
<reference evidence="17" key="1">
    <citation type="submission" date="2020-05" db="EMBL/GenBank/DDBJ databases">
        <authorList>
            <person name="Chiriac C."/>
            <person name="Salcher M."/>
            <person name="Ghai R."/>
            <person name="Kavagutti S V."/>
        </authorList>
    </citation>
    <scope>NUCLEOTIDE SEQUENCE</scope>
</reference>
<dbReference type="SMART" id="SM00729">
    <property type="entry name" value="Elp3"/>
    <property type="match status" value="1"/>
</dbReference>
<dbReference type="PANTHER" id="PTHR22960">
    <property type="entry name" value="MOLYBDOPTERIN COFACTOR SYNTHESIS PROTEIN A"/>
    <property type="match status" value="1"/>
</dbReference>
<keyword evidence="11" id="KW-0456">Lyase</keyword>
<keyword evidence="9" id="KW-0342">GTP-binding</keyword>
<comment type="catalytic activity">
    <reaction evidence="12">
        <text>GTP + AH2 + S-adenosyl-L-methionine = (8S)-3',8-cyclo-7,8-dihydroguanosine 5'-triphosphate + 5'-deoxyadenosine + L-methionine + A + H(+)</text>
        <dbReference type="Rhea" id="RHEA:49576"/>
        <dbReference type="ChEBI" id="CHEBI:13193"/>
        <dbReference type="ChEBI" id="CHEBI:15378"/>
        <dbReference type="ChEBI" id="CHEBI:17319"/>
        <dbReference type="ChEBI" id="CHEBI:17499"/>
        <dbReference type="ChEBI" id="CHEBI:37565"/>
        <dbReference type="ChEBI" id="CHEBI:57844"/>
        <dbReference type="ChEBI" id="CHEBI:59789"/>
        <dbReference type="ChEBI" id="CHEBI:131766"/>
        <dbReference type="EC" id="4.1.99.22"/>
    </reaction>
</comment>
<keyword evidence="6" id="KW-0547">Nucleotide-binding</keyword>
<evidence type="ECO:0000256" key="10">
    <source>
        <dbReference type="ARBA" id="ARBA00023150"/>
    </source>
</evidence>
<evidence type="ECO:0000256" key="6">
    <source>
        <dbReference type="ARBA" id="ARBA00022741"/>
    </source>
</evidence>
<keyword evidence="5" id="KW-0479">Metal-binding</keyword>
<dbReference type="Gene3D" id="3.20.20.70">
    <property type="entry name" value="Aldolase class I"/>
    <property type="match status" value="1"/>
</dbReference>
<keyword evidence="8" id="KW-0411">Iron-sulfur</keyword>
<evidence type="ECO:0000256" key="3">
    <source>
        <dbReference type="ARBA" id="ARBA00022485"/>
    </source>
</evidence>
<dbReference type="PROSITE" id="PS01305">
    <property type="entry name" value="MOAA_NIFB_PQQE"/>
    <property type="match status" value="1"/>
</dbReference>
<dbReference type="GO" id="GO:0051539">
    <property type="term" value="F:4 iron, 4 sulfur cluster binding"/>
    <property type="evidence" value="ECO:0007669"/>
    <property type="project" value="UniProtKB-KW"/>
</dbReference>
<dbReference type="GO" id="GO:0061799">
    <property type="term" value="F:cyclic pyranopterin monophosphate synthase activity"/>
    <property type="evidence" value="ECO:0007669"/>
    <property type="project" value="TreeGrafter"/>
</dbReference>
<keyword evidence="4" id="KW-0949">S-adenosyl-L-methionine</keyword>
<dbReference type="SFLD" id="SFLDS00029">
    <property type="entry name" value="Radical_SAM"/>
    <property type="match status" value="1"/>
</dbReference>
<dbReference type="EMBL" id="CAFBMH010000065">
    <property type="protein sequence ID" value="CAB4914636.1"/>
    <property type="molecule type" value="Genomic_DNA"/>
</dbReference>
<evidence type="ECO:0000313" key="17">
    <source>
        <dbReference type="EMBL" id="CAB5020589.1"/>
    </source>
</evidence>
<dbReference type="PROSITE" id="PS51918">
    <property type="entry name" value="RADICAL_SAM"/>
    <property type="match status" value="1"/>
</dbReference>
<dbReference type="CDD" id="cd01335">
    <property type="entry name" value="Radical_SAM"/>
    <property type="match status" value="1"/>
</dbReference>
<dbReference type="GO" id="GO:0046872">
    <property type="term" value="F:metal ion binding"/>
    <property type="evidence" value="ECO:0007669"/>
    <property type="project" value="UniProtKB-KW"/>
</dbReference>
<dbReference type="Pfam" id="PF04055">
    <property type="entry name" value="Radical_SAM"/>
    <property type="match status" value="1"/>
</dbReference>
<dbReference type="SFLD" id="SFLDG01383">
    <property type="entry name" value="cyclic_pyranopterin_phosphate"/>
    <property type="match status" value="1"/>
</dbReference>
<dbReference type="EC" id="4.1.99.22" evidence="2"/>
<evidence type="ECO:0000256" key="9">
    <source>
        <dbReference type="ARBA" id="ARBA00023134"/>
    </source>
</evidence>
<evidence type="ECO:0000259" key="13">
    <source>
        <dbReference type="PROSITE" id="PS51918"/>
    </source>
</evidence>
<dbReference type="InterPro" id="IPR058240">
    <property type="entry name" value="rSAM_sf"/>
</dbReference>
<proteinExistence type="inferred from homology"/>
<dbReference type="InterPro" id="IPR010505">
    <property type="entry name" value="MoaA_twitch"/>
</dbReference>
<dbReference type="SFLD" id="SFLDG01067">
    <property type="entry name" value="SPASM/twitch_domain_containing"/>
    <property type="match status" value="1"/>
</dbReference>
<evidence type="ECO:0000256" key="11">
    <source>
        <dbReference type="ARBA" id="ARBA00023239"/>
    </source>
</evidence>
<comment type="cofactor">
    <cofactor evidence="1">
        <name>[4Fe-4S] cluster</name>
        <dbReference type="ChEBI" id="CHEBI:49883"/>
    </cofactor>
</comment>
<dbReference type="SFLD" id="SFLDG01386">
    <property type="entry name" value="main_SPASM_domain-containing"/>
    <property type="match status" value="1"/>
</dbReference>
<evidence type="ECO:0000313" key="14">
    <source>
        <dbReference type="EMBL" id="CAB4744496.1"/>
    </source>
</evidence>
<dbReference type="UniPathway" id="UPA00344"/>
<dbReference type="CDD" id="cd21117">
    <property type="entry name" value="Twitch_MoaA"/>
    <property type="match status" value="1"/>
</dbReference>
<feature type="domain" description="Radical SAM core" evidence="13">
    <location>
        <begin position="8"/>
        <end position="222"/>
    </location>
</feature>
<evidence type="ECO:0000256" key="5">
    <source>
        <dbReference type="ARBA" id="ARBA00022723"/>
    </source>
</evidence>
<dbReference type="InterPro" id="IPR013785">
    <property type="entry name" value="Aldolase_TIM"/>
</dbReference>
<dbReference type="EMBL" id="CAFABA010000083">
    <property type="protein sequence ID" value="CAB4833862.1"/>
    <property type="molecule type" value="Genomic_DNA"/>
</dbReference>
<dbReference type="InterPro" id="IPR040064">
    <property type="entry name" value="MoaA-like"/>
</dbReference>